<dbReference type="EC" id="3.5.3.3" evidence="7"/>
<dbReference type="InterPro" id="IPR052433">
    <property type="entry name" value="X-Pro_dipept-like"/>
</dbReference>
<evidence type="ECO:0000313" key="7">
    <source>
        <dbReference type="EMBL" id="EQD73837.1"/>
    </source>
</evidence>
<reference evidence="7" key="2">
    <citation type="journal article" date="2014" name="ISME J.">
        <title>Microbial stratification in low pH oxic and suboxic macroscopic growths along an acid mine drainage.</title>
        <authorList>
            <person name="Mendez-Garcia C."/>
            <person name="Mesa V."/>
            <person name="Sprenger R.R."/>
            <person name="Richter M."/>
            <person name="Diez M.S."/>
            <person name="Solano J."/>
            <person name="Bargiela R."/>
            <person name="Golyshina O.V."/>
            <person name="Manteca A."/>
            <person name="Ramos J.L."/>
            <person name="Gallego J.R."/>
            <person name="Llorente I."/>
            <person name="Martins Dos Santos V.A."/>
            <person name="Jensen O.N."/>
            <person name="Pelaez A.I."/>
            <person name="Sanchez J."/>
            <person name="Ferrer M."/>
        </authorList>
    </citation>
    <scope>NUCLEOTIDE SEQUENCE</scope>
</reference>
<keyword evidence="5" id="KW-0464">Manganese</keyword>
<evidence type="ECO:0000259" key="6">
    <source>
        <dbReference type="Pfam" id="PF00557"/>
    </source>
</evidence>
<dbReference type="GO" id="GO:0016980">
    <property type="term" value="F:creatinase activity"/>
    <property type="evidence" value="ECO:0007669"/>
    <property type="project" value="UniProtKB-EC"/>
</dbReference>
<comment type="similarity">
    <text evidence="2">Belongs to the peptidase M24B family.</text>
</comment>
<evidence type="ECO:0000256" key="2">
    <source>
        <dbReference type="ARBA" id="ARBA00008766"/>
    </source>
</evidence>
<dbReference type="Pfam" id="PF00557">
    <property type="entry name" value="Peptidase_M24"/>
    <property type="match status" value="1"/>
</dbReference>
<dbReference type="InterPro" id="IPR036005">
    <property type="entry name" value="Creatinase/aminopeptidase-like"/>
</dbReference>
<dbReference type="Gene3D" id="3.90.230.10">
    <property type="entry name" value="Creatinase/methionine aminopeptidase superfamily"/>
    <property type="match status" value="1"/>
</dbReference>
<protein>
    <submittedName>
        <fullName evidence="7">Peptidase M24, structural domain protein</fullName>
        <ecNumber evidence="7">3.5.3.3</ecNumber>
    </submittedName>
</protein>
<evidence type="ECO:0000256" key="5">
    <source>
        <dbReference type="ARBA" id="ARBA00023211"/>
    </source>
</evidence>
<dbReference type="GO" id="GO:0004177">
    <property type="term" value="F:aminopeptidase activity"/>
    <property type="evidence" value="ECO:0007669"/>
    <property type="project" value="TreeGrafter"/>
</dbReference>
<keyword evidence="3" id="KW-0479">Metal-binding</keyword>
<feature type="non-terminal residue" evidence="7">
    <location>
        <position position="1"/>
    </location>
</feature>
<dbReference type="EMBL" id="AUZY01001816">
    <property type="protein sequence ID" value="EQD73837.1"/>
    <property type="molecule type" value="Genomic_DNA"/>
</dbReference>
<proteinExistence type="inferred from homology"/>
<feature type="domain" description="Peptidase M24" evidence="6">
    <location>
        <begin position="6"/>
        <end position="51"/>
    </location>
</feature>
<evidence type="ECO:0000256" key="1">
    <source>
        <dbReference type="ARBA" id="ARBA00001936"/>
    </source>
</evidence>
<comment type="cofactor">
    <cofactor evidence="1">
        <name>Mn(2+)</name>
        <dbReference type="ChEBI" id="CHEBI:29035"/>
    </cofactor>
</comment>
<dbReference type="GO" id="GO:0046872">
    <property type="term" value="F:metal ion binding"/>
    <property type="evidence" value="ECO:0007669"/>
    <property type="project" value="UniProtKB-KW"/>
</dbReference>
<accession>T1BVE7</accession>
<name>T1BVE7_9ZZZZ</name>
<reference evidence="7" key="1">
    <citation type="submission" date="2013-08" db="EMBL/GenBank/DDBJ databases">
        <authorList>
            <person name="Mendez C."/>
            <person name="Richter M."/>
            <person name="Ferrer M."/>
            <person name="Sanchez J."/>
        </authorList>
    </citation>
    <scope>NUCLEOTIDE SEQUENCE</scope>
</reference>
<gene>
    <name evidence="7" type="ORF">B1B_03010</name>
</gene>
<dbReference type="PANTHER" id="PTHR43226:SF4">
    <property type="entry name" value="XAA-PRO AMINOPEPTIDASE 3"/>
    <property type="match status" value="1"/>
</dbReference>
<organism evidence="7">
    <name type="scientific">mine drainage metagenome</name>
    <dbReference type="NCBI Taxonomy" id="410659"/>
    <lineage>
        <taxon>unclassified sequences</taxon>
        <taxon>metagenomes</taxon>
        <taxon>ecological metagenomes</taxon>
    </lineage>
</organism>
<dbReference type="SUPFAM" id="SSF55920">
    <property type="entry name" value="Creatinase/aminopeptidase"/>
    <property type="match status" value="1"/>
</dbReference>
<evidence type="ECO:0000256" key="3">
    <source>
        <dbReference type="ARBA" id="ARBA00022723"/>
    </source>
</evidence>
<sequence length="87" mass="9345">DYRIHGEPRLLEPGMVLTVEPGVYVAPDERAAPPRYRGTGIRIEDDVVVTATGAEVLTAALPKDPDVLEDALASARPPHSPTATFRV</sequence>
<dbReference type="GO" id="GO:0006508">
    <property type="term" value="P:proteolysis"/>
    <property type="evidence" value="ECO:0007669"/>
    <property type="project" value="TreeGrafter"/>
</dbReference>
<dbReference type="PANTHER" id="PTHR43226">
    <property type="entry name" value="XAA-PRO AMINOPEPTIDASE 3"/>
    <property type="match status" value="1"/>
</dbReference>
<keyword evidence="4 7" id="KW-0378">Hydrolase</keyword>
<comment type="caution">
    <text evidence="7">The sequence shown here is derived from an EMBL/GenBank/DDBJ whole genome shotgun (WGS) entry which is preliminary data.</text>
</comment>
<dbReference type="GO" id="GO:0005829">
    <property type="term" value="C:cytosol"/>
    <property type="evidence" value="ECO:0007669"/>
    <property type="project" value="TreeGrafter"/>
</dbReference>
<dbReference type="AlphaFoldDB" id="T1BVE7"/>
<evidence type="ECO:0000256" key="4">
    <source>
        <dbReference type="ARBA" id="ARBA00022801"/>
    </source>
</evidence>
<dbReference type="InterPro" id="IPR000994">
    <property type="entry name" value="Pept_M24"/>
</dbReference>